<evidence type="ECO:0000256" key="1">
    <source>
        <dbReference type="ARBA" id="ARBA00023015"/>
    </source>
</evidence>
<dbReference type="InterPro" id="IPR001647">
    <property type="entry name" value="HTH_TetR"/>
</dbReference>
<organism evidence="6 7">
    <name type="scientific">Actinokineospora guangxiensis</name>
    <dbReference type="NCBI Taxonomy" id="1490288"/>
    <lineage>
        <taxon>Bacteria</taxon>
        <taxon>Bacillati</taxon>
        <taxon>Actinomycetota</taxon>
        <taxon>Actinomycetes</taxon>
        <taxon>Pseudonocardiales</taxon>
        <taxon>Pseudonocardiaceae</taxon>
        <taxon>Actinokineospora</taxon>
    </lineage>
</organism>
<keyword evidence="7" id="KW-1185">Reference proteome</keyword>
<evidence type="ECO:0000256" key="2">
    <source>
        <dbReference type="ARBA" id="ARBA00023125"/>
    </source>
</evidence>
<gene>
    <name evidence="6" type="ORF">ACFPM7_17130</name>
</gene>
<sequence length="228" mass="25068">MVTPRQSAREQMMRDIVRVGREHLNEVLPAELSLRAVARDLGVVPSALYRYVRDREALITLLIVDAYDELADEVDAAIAAAARKAYRARLEAAVLAARSWAIREPSRFALLYGTPVPGYSAPGDLTSGPGTRVVLALGTLAEDAWQAGKLRKVVTTLPRAVRADMERLRREYELDMPAENVARVYGLWSAVFGAILFDNFGQYGEGSLTDREGFLRVHVAGLAETIGL</sequence>
<evidence type="ECO:0000313" key="7">
    <source>
        <dbReference type="Proteomes" id="UP001596157"/>
    </source>
</evidence>
<dbReference type="InterPro" id="IPR036271">
    <property type="entry name" value="Tet_transcr_reg_TetR-rel_C_sf"/>
</dbReference>
<feature type="DNA-binding region" description="H-T-H motif" evidence="4">
    <location>
        <begin position="33"/>
        <end position="52"/>
    </location>
</feature>
<proteinExistence type="predicted"/>
<reference evidence="7" key="1">
    <citation type="journal article" date="2019" name="Int. J. Syst. Evol. Microbiol.">
        <title>The Global Catalogue of Microorganisms (GCM) 10K type strain sequencing project: providing services to taxonomists for standard genome sequencing and annotation.</title>
        <authorList>
            <consortium name="The Broad Institute Genomics Platform"/>
            <consortium name="The Broad Institute Genome Sequencing Center for Infectious Disease"/>
            <person name="Wu L."/>
            <person name="Ma J."/>
        </authorList>
    </citation>
    <scope>NUCLEOTIDE SEQUENCE [LARGE SCALE GENOMIC DNA]</scope>
    <source>
        <strain evidence="7">CCUG 59778</strain>
    </source>
</reference>
<comment type="caution">
    <text evidence="6">The sequence shown here is derived from an EMBL/GenBank/DDBJ whole genome shotgun (WGS) entry which is preliminary data.</text>
</comment>
<dbReference type="SUPFAM" id="SSF48498">
    <property type="entry name" value="Tetracyclin repressor-like, C-terminal domain"/>
    <property type="match status" value="1"/>
</dbReference>
<name>A0ABW0ER17_9PSEU</name>
<dbReference type="Gene3D" id="1.10.357.10">
    <property type="entry name" value="Tetracycline Repressor, domain 2"/>
    <property type="match status" value="1"/>
</dbReference>
<feature type="domain" description="HTH tetR-type" evidence="5">
    <location>
        <begin position="10"/>
        <end position="70"/>
    </location>
</feature>
<dbReference type="InterPro" id="IPR025996">
    <property type="entry name" value="MT1864/Rv1816-like_C"/>
</dbReference>
<dbReference type="EMBL" id="JBHSKF010000007">
    <property type="protein sequence ID" value="MFC5288783.1"/>
    <property type="molecule type" value="Genomic_DNA"/>
</dbReference>
<keyword evidence="1" id="KW-0805">Transcription regulation</keyword>
<evidence type="ECO:0000313" key="6">
    <source>
        <dbReference type="EMBL" id="MFC5288783.1"/>
    </source>
</evidence>
<evidence type="ECO:0000259" key="5">
    <source>
        <dbReference type="PROSITE" id="PS50977"/>
    </source>
</evidence>
<dbReference type="Pfam" id="PF13305">
    <property type="entry name" value="TetR_C_33"/>
    <property type="match status" value="1"/>
</dbReference>
<dbReference type="RefSeq" id="WP_378248627.1">
    <property type="nucleotide sequence ID" value="NZ_JBHSKF010000007.1"/>
</dbReference>
<dbReference type="Proteomes" id="UP001596157">
    <property type="component" value="Unassembled WGS sequence"/>
</dbReference>
<evidence type="ECO:0000256" key="3">
    <source>
        <dbReference type="ARBA" id="ARBA00023163"/>
    </source>
</evidence>
<keyword evidence="2 4" id="KW-0238">DNA-binding</keyword>
<accession>A0ABW0ER17</accession>
<protein>
    <submittedName>
        <fullName evidence="6">TetR/AcrR family transcriptional regulator</fullName>
    </submittedName>
</protein>
<dbReference type="InterPro" id="IPR009057">
    <property type="entry name" value="Homeodomain-like_sf"/>
</dbReference>
<keyword evidence="3" id="KW-0804">Transcription</keyword>
<dbReference type="SUPFAM" id="SSF46689">
    <property type="entry name" value="Homeodomain-like"/>
    <property type="match status" value="1"/>
</dbReference>
<dbReference type="PROSITE" id="PS50977">
    <property type="entry name" value="HTH_TETR_2"/>
    <property type="match status" value="1"/>
</dbReference>
<evidence type="ECO:0000256" key="4">
    <source>
        <dbReference type="PROSITE-ProRule" id="PRU00335"/>
    </source>
</evidence>